<comment type="caution">
    <text evidence="1">The sequence shown here is derived from an EMBL/GenBank/DDBJ whole genome shotgun (WGS) entry which is preliminary data.</text>
</comment>
<name>A0A4R4DUK4_9PROT</name>
<dbReference type="AlphaFoldDB" id="A0A4R4DUK4"/>
<dbReference type="EMBL" id="SKBM01000001">
    <property type="protein sequence ID" value="TCZ66704.1"/>
    <property type="molecule type" value="Genomic_DNA"/>
</dbReference>
<evidence type="ECO:0000313" key="2">
    <source>
        <dbReference type="Proteomes" id="UP000295023"/>
    </source>
</evidence>
<dbReference type="Proteomes" id="UP000295023">
    <property type="component" value="Unassembled WGS sequence"/>
</dbReference>
<dbReference type="RefSeq" id="WP_132283673.1">
    <property type="nucleotide sequence ID" value="NZ_SKBM01000001.1"/>
</dbReference>
<gene>
    <name evidence="1" type="ORF">EXY23_00915</name>
</gene>
<organism evidence="1 2">
    <name type="scientific">Roseicella aquatilis</name>
    <dbReference type="NCBI Taxonomy" id="2527868"/>
    <lineage>
        <taxon>Bacteria</taxon>
        <taxon>Pseudomonadati</taxon>
        <taxon>Pseudomonadota</taxon>
        <taxon>Alphaproteobacteria</taxon>
        <taxon>Acetobacterales</taxon>
        <taxon>Roseomonadaceae</taxon>
        <taxon>Roseicella</taxon>
    </lineage>
</organism>
<reference evidence="1 2" key="1">
    <citation type="submission" date="2019-03" db="EMBL/GenBank/DDBJ databases">
        <title>Paracraurococcus aquatilis NE82 genome sequence.</title>
        <authorList>
            <person name="Zhao Y."/>
            <person name="Du Z."/>
        </authorList>
    </citation>
    <scope>NUCLEOTIDE SEQUENCE [LARGE SCALE GENOMIC DNA]</scope>
    <source>
        <strain evidence="1 2">NE82</strain>
    </source>
</reference>
<keyword evidence="2" id="KW-1185">Reference proteome</keyword>
<proteinExistence type="predicted"/>
<sequence length="119" mass="12784">MVQLAAHVAVSSPLRNAARGRQQTVYEGLRLPGPPVALQAGRWLVGWGCADPAPAPGCRDRGLFIAFDVETERLFLMLVEQGAPVYLAPPRTGHWPAALAPAFDEFAPGLPRGPVFDQD</sequence>
<evidence type="ECO:0000313" key="1">
    <source>
        <dbReference type="EMBL" id="TCZ66704.1"/>
    </source>
</evidence>
<dbReference type="OrthoDB" id="7285267at2"/>
<protein>
    <submittedName>
        <fullName evidence="1">Uncharacterized protein</fullName>
    </submittedName>
</protein>
<accession>A0A4R4DUK4</accession>